<protein>
    <submittedName>
        <fullName evidence="1">Uncharacterized protein</fullName>
    </submittedName>
</protein>
<proteinExistence type="predicted"/>
<sequence>MDTFNDNLSPDELKYLTLQFMGQNMGELKELDKNLITKTNTLNGMVLDPHAVLNSIAPPVPPQQIQHTPVVQHSSVVQHPQLTPIVAQSLSVPAITQEKDQNQLEFDFNNNPYTVQVFERIESIEKKIETILKLQADIMSILNSKKEGS</sequence>
<organism evidence="1">
    <name type="scientific">uncultured Caudovirales phage</name>
    <dbReference type="NCBI Taxonomy" id="2100421"/>
    <lineage>
        <taxon>Viruses</taxon>
        <taxon>Duplodnaviria</taxon>
        <taxon>Heunggongvirae</taxon>
        <taxon>Uroviricota</taxon>
        <taxon>Caudoviricetes</taxon>
        <taxon>Peduoviridae</taxon>
        <taxon>Maltschvirus</taxon>
        <taxon>Maltschvirus maltsch</taxon>
    </lineage>
</organism>
<name>A0A6J7X6Y6_9CAUD</name>
<accession>A0A6J7X6Y6</accession>
<gene>
    <name evidence="1" type="ORF">UFOVP760_168</name>
</gene>
<reference evidence="1" key="1">
    <citation type="submission" date="2020-05" db="EMBL/GenBank/DDBJ databases">
        <authorList>
            <person name="Chiriac C."/>
            <person name="Salcher M."/>
            <person name="Ghai R."/>
            <person name="Kavagutti S V."/>
        </authorList>
    </citation>
    <scope>NUCLEOTIDE SEQUENCE</scope>
</reference>
<evidence type="ECO:0000313" key="1">
    <source>
        <dbReference type="EMBL" id="CAB5226392.1"/>
    </source>
</evidence>
<dbReference type="EMBL" id="LR798360">
    <property type="protein sequence ID" value="CAB5226392.1"/>
    <property type="molecule type" value="Genomic_DNA"/>
</dbReference>